<evidence type="ECO:0000313" key="2">
    <source>
        <dbReference type="Proteomes" id="UP001500738"/>
    </source>
</evidence>
<name>A0ABP3XMX3_9SPHN</name>
<protein>
    <submittedName>
        <fullName evidence="1">Uncharacterized protein</fullName>
    </submittedName>
</protein>
<sequence length="80" mass="8892">MERMHALPRIDRSRRGDHRLRDHLSAKDPLAHRLGEGGEGKFVWLFSDVEVEELGYAADDALPVDRGVDSARAIGASLNL</sequence>
<accession>A0ABP3XMX3</accession>
<organism evidence="1 2">
    <name type="scientific">Sphingopyxis soli</name>
    <dbReference type="NCBI Taxonomy" id="592051"/>
    <lineage>
        <taxon>Bacteria</taxon>
        <taxon>Pseudomonadati</taxon>
        <taxon>Pseudomonadota</taxon>
        <taxon>Alphaproteobacteria</taxon>
        <taxon>Sphingomonadales</taxon>
        <taxon>Sphingomonadaceae</taxon>
        <taxon>Sphingopyxis</taxon>
    </lineage>
</organism>
<reference evidence="2" key="1">
    <citation type="journal article" date="2019" name="Int. J. Syst. Evol. Microbiol.">
        <title>The Global Catalogue of Microorganisms (GCM) 10K type strain sequencing project: providing services to taxonomists for standard genome sequencing and annotation.</title>
        <authorList>
            <consortium name="The Broad Institute Genomics Platform"/>
            <consortium name="The Broad Institute Genome Sequencing Center for Infectious Disease"/>
            <person name="Wu L."/>
            <person name="Ma J."/>
        </authorList>
    </citation>
    <scope>NUCLEOTIDE SEQUENCE [LARGE SCALE GENOMIC DNA]</scope>
    <source>
        <strain evidence="2">JCM 15910</strain>
    </source>
</reference>
<dbReference type="Proteomes" id="UP001500738">
    <property type="component" value="Unassembled WGS sequence"/>
</dbReference>
<proteinExistence type="predicted"/>
<keyword evidence="2" id="KW-1185">Reference proteome</keyword>
<evidence type="ECO:0000313" key="1">
    <source>
        <dbReference type="EMBL" id="GAA0866891.1"/>
    </source>
</evidence>
<comment type="caution">
    <text evidence="1">The sequence shown here is derived from an EMBL/GenBank/DDBJ whole genome shotgun (WGS) entry which is preliminary data.</text>
</comment>
<dbReference type="EMBL" id="BAAAFE010000010">
    <property type="protein sequence ID" value="GAA0866891.1"/>
    <property type="molecule type" value="Genomic_DNA"/>
</dbReference>
<gene>
    <name evidence="1" type="ORF">GCM10009115_32630</name>
</gene>